<dbReference type="OrthoDB" id="202234at2759"/>
<evidence type="ECO:0000256" key="1">
    <source>
        <dbReference type="SAM" id="Phobius"/>
    </source>
</evidence>
<keyword evidence="4" id="KW-1185">Reference proteome</keyword>
<gene>
    <name evidence="3" type="ORF">CLUMA_CG004530</name>
</gene>
<sequence length="114" mass="13168">MFLECFLISMLMIILIVNKSHTVKYHLKYLIYYGGVMVAAFLFFPYFATRPQNVLNLFPPKVSEKEIFVPRTASKILNPISKAIGLQWELRGAEHLRKNQTFVCLVGTQKSLDK</sequence>
<evidence type="ECO:0000256" key="2">
    <source>
        <dbReference type="SAM" id="SignalP"/>
    </source>
</evidence>
<keyword evidence="1" id="KW-0472">Membrane</keyword>
<keyword evidence="1" id="KW-0812">Transmembrane</keyword>
<keyword evidence="2" id="KW-0732">Signal</keyword>
<evidence type="ECO:0000313" key="4">
    <source>
        <dbReference type="Proteomes" id="UP000183832"/>
    </source>
</evidence>
<feature type="transmembrane region" description="Helical" evidence="1">
    <location>
        <begin position="29"/>
        <end position="48"/>
    </location>
</feature>
<dbReference type="AlphaFoldDB" id="A0A1J1HRY1"/>
<dbReference type="Proteomes" id="UP000183832">
    <property type="component" value="Unassembled WGS sequence"/>
</dbReference>
<feature type="signal peptide" evidence="2">
    <location>
        <begin position="1"/>
        <end position="22"/>
    </location>
</feature>
<organism evidence="3 4">
    <name type="scientific">Clunio marinus</name>
    <dbReference type="NCBI Taxonomy" id="568069"/>
    <lineage>
        <taxon>Eukaryota</taxon>
        <taxon>Metazoa</taxon>
        <taxon>Ecdysozoa</taxon>
        <taxon>Arthropoda</taxon>
        <taxon>Hexapoda</taxon>
        <taxon>Insecta</taxon>
        <taxon>Pterygota</taxon>
        <taxon>Neoptera</taxon>
        <taxon>Endopterygota</taxon>
        <taxon>Diptera</taxon>
        <taxon>Nematocera</taxon>
        <taxon>Chironomoidea</taxon>
        <taxon>Chironomidae</taxon>
        <taxon>Clunio</taxon>
    </lineage>
</organism>
<feature type="chain" id="PRO_5013334880" evidence="2">
    <location>
        <begin position="23"/>
        <end position="114"/>
    </location>
</feature>
<dbReference type="STRING" id="568069.A0A1J1HRY1"/>
<keyword evidence="1" id="KW-1133">Transmembrane helix</keyword>
<proteinExistence type="predicted"/>
<reference evidence="3 4" key="1">
    <citation type="submission" date="2015-04" db="EMBL/GenBank/DDBJ databases">
        <authorList>
            <person name="Syromyatnikov M.Y."/>
            <person name="Popov V.N."/>
        </authorList>
    </citation>
    <scope>NUCLEOTIDE SEQUENCE [LARGE SCALE GENOMIC DNA]</scope>
</reference>
<protein>
    <submittedName>
        <fullName evidence="3">CLUMA_CG004530, isoform A</fullName>
    </submittedName>
</protein>
<dbReference type="EMBL" id="CVRI01000020">
    <property type="protein sequence ID" value="CRK90840.1"/>
    <property type="molecule type" value="Genomic_DNA"/>
</dbReference>
<name>A0A1J1HRY1_9DIPT</name>
<accession>A0A1J1HRY1</accession>
<evidence type="ECO:0000313" key="3">
    <source>
        <dbReference type="EMBL" id="CRK90840.1"/>
    </source>
</evidence>